<name>A0A660E7P6_9LACO</name>
<protein>
    <submittedName>
        <fullName evidence="3">Uncharacterized protein</fullName>
    </submittedName>
</protein>
<keyword evidence="4" id="KW-1185">Reference proteome</keyword>
<evidence type="ECO:0000256" key="2">
    <source>
        <dbReference type="SAM" id="SignalP"/>
    </source>
</evidence>
<feature type="signal peptide" evidence="2">
    <location>
        <begin position="1"/>
        <end position="22"/>
    </location>
</feature>
<dbReference type="RefSeq" id="WP_130852001.1">
    <property type="nucleotide sequence ID" value="NZ_UYIG01000130.1"/>
</dbReference>
<accession>A0A660E7P6</accession>
<feature type="region of interest" description="Disordered" evidence="1">
    <location>
        <begin position="245"/>
        <end position="277"/>
    </location>
</feature>
<dbReference type="SUPFAM" id="SSF82057">
    <property type="entry name" value="Prokaryotic SH3-related domain"/>
    <property type="match status" value="1"/>
</dbReference>
<keyword evidence="2" id="KW-0732">Signal</keyword>
<dbReference type="EMBL" id="UYIG01000130">
    <property type="protein sequence ID" value="VDG29100.1"/>
    <property type="molecule type" value="Genomic_DNA"/>
</dbReference>
<evidence type="ECO:0000313" key="4">
    <source>
        <dbReference type="Proteomes" id="UP000289996"/>
    </source>
</evidence>
<reference evidence="3 4" key="1">
    <citation type="submission" date="2018-11" db="EMBL/GenBank/DDBJ databases">
        <authorList>
            <person name="Wuyts S."/>
        </authorList>
    </citation>
    <scope>NUCLEOTIDE SEQUENCE [LARGE SCALE GENOMIC DNA]</scope>
    <source>
        <strain evidence="3">Lactobacillus mudanjiangensis AMBF249</strain>
    </source>
</reference>
<evidence type="ECO:0000313" key="3">
    <source>
        <dbReference type="EMBL" id="VDG29100.1"/>
    </source>
</evidence>
<dbReference type="PROSITE" id="PS51257">
    <property type="entry name" value="PROKAR_LIPOPROTEIN"/>
    <property type="match status" value="1"/>
</dbReference>
<evidence type="ECO:0000256" key="1">
    <source>
        <dbReference type="SAM" id="MobiDB-lite"/>
    </source>
</evidence>
<sequence>MKQGYILTAMLVALLVSGCGQNNHSAKVSASSSTTKKVVKKKTTKKKPKYNPKVGKVISSTKGNLDGATFKFTNKKGKFYRTLQGYGKKSSIVSDYPTDKHSTLAIFRTYKTTKGIFYHVMIYQDDGFLNKISKDRMAEYKWYSNGGYVKPSDLTRFYPVKQQWQLNNVPYYVANPWLHAIWNAPVMTKHRTYVTHVFDRYTRMQLYATKELVRYNGAHYLYLRTANKNLGWVYKGQRNLVQGTYTDPGTQLLNPQSTEKMTEQEQSTKSTGNRVGVNDSLSTQQRLYVVRNAQGQIVRLLAMTMDNRPIQINFQNGKPTKLINYSYRRNAWKVITDSKKLTTSYTARNGKVGVEAPAIKTTFYPKSQTKLVTIKATGYDGAASIVIHRDGTADFETHAYKKVLTYSLSHY</sequence>
<gene>
    <name evidence="3" type="ORF">MUDAN_MDHGFNIF_00782</name>
</gene>
<organism evidence="3 4">
    <name type="scientific">Lactiplantibacillus mudanjiangensis</name>
    <dbReference type="NCBI Taxonomy" id="1296538"/>
    <lineage>
        <taxon>Bacteria</taxon>
        <taxon>Bacillati</taxon>
        <taxon>Bacillota</taxon>
        <taxon>Bacilli</taxon>
        <taxon>Lactobacillales</taxon>
        <taxon>Lactobacillaceae</taxon>
        <taxon>Lactiplantibacillus</taxon>
    </lineage>
</organism>
<proteinExistence type="predicted"/>
<feature type="chain" id="PRO_5039319412" evidence="2">
    <location>
        <begin position="23"/>
        <end position="411"/>
    </location>
</feature>
<dbReference type="Proteomes" id="UP000289996">
    <property type="component" value="Unassembled WGS sequence"/>
</dbReference>
<dbReference type="AlphaFoldDB" id="A0A660E7P6"/>
<dbReference type="OrthoDB" id="2271465at2"/>